<evidence type="ECO:0000313" key="2">
    <source>
        <dbReference type="EMBL" id="KES07248.1"/>
    </source>
</evidence>
<reference evidence="2 3" key="1">
    <citation type="submission" date="2014-02" db="EMBL/GenBank/DDBJ databases">
        <title>The genome announcement of Streptomyces toyocaensis NRRL15009.</title>
        <authorList>
            <person name="Hong H.-J."/>
            <person name="Kwun M.J."/>
        </authorList>
    </citation>
    <scope>NUCLEOTIDE SEQUENCE [LARGE SCALE GENOMIC DNA]</scope>
    <source>
        <strain evidence="2 3">NRRL 15009</strain>
    </source>
</reference>
<feature type="domain" description="DUF397" evidence="1">
    <location>
        <begin position="7"/>
        <end position="59"/>
    </location>
</feature>
<evidence type="ECO:0000313" key="3">
    <source>
        <dbReference type="Proteomes" id="UP000028341"/>
    </source>
</evidence>
<keyword evidence="2" id="KW-0238">DNA-binding</keyword>
<dbReference type="GO" id="GO:0003677">
    <property type="term" value="F:DNA binding"/>
    <property type="evidence" value="ECO:0007669"/>
    <property type="project" value="UniProtKB-KW"/>
</dbReference>
<accession>A0A081XUM5</accession>
<proteinExistence type="predicted"/>
<evidence type="ECO:0000259" key="1">
    <source>
        <dbReference type="Pfam" id="PF04149"/>
    </source>
</evidence>
<dbReference type="STRING" id="55952.BU52_09580"/>
<dbReference type="InterPro" id="IPR007278">
    <property type="entry name" value="DUF397"/>
</dbReference>
<sequence length="61" mass="6698">MNIVGGLDWFKSSYSGSEGDSCVEVAFSSTGVHVRDSKTQDGPRFAVSPEAWRDFLDRIEA</sequence>
<name>A0A081XUM5_STRTO</name>
<dbReference type="EMBL" id="JFCB01000006">
    <property type="protein sequence ID" value="KES07248.1"/>
    <property type="molecule type" value="Genomic_DNA"/>
</dbReference>
<dbReference type="Pfam" id="PF04149">
    <property type="entry name" value="DUF397"/>
    <property type="match status" value="1"/>
</dbReference>
<dbReference type="Proteomes" id="UP000028341">
    <property type="component" value="Unassembled WGS sequence"/>
</dbReference>
<dbReference type="OrthoDB" id="4562195at2"/>
<comment type="caution">
    <text evidence="2">The sequence shown here is derived from an EMBL/GenBank/DDBJ whole genome shotgun (WGS) entry which is preliminary data.</text>
</comment>
<gene>
    <name evidence="2" type="ORF">BU52_09580</name>
</gene>
<keyword evidence="3" id="KW-1185">Reference proteome</keyword>
<dbReference type="RefSeq" id="WP_037931173.1">
    <property type="nucleotide sequence ID" value="NZ_JBFADL010000012.1"/>
</dbReference>
<dbReference type="AlphaFoldDB" id="A0A081XUM5"/>
<protein>
    <submittedName>
        <fullName evidence="2">DNA-binding protein</fullName>
    </submittedName>
</protein>
<organism evidence="2 3">
    <name type="scientific">Streptomyces toyocaensis</name>
    <dbReference type="NCBI Taxonomy" id="55952"/>
    <lineage>
        <taxon>Bacteria</taxon>
        <taxon>Bacillati</taxon>
        <taxon>Actinomycetota</taxon>
        <taxon>Actinomycetes</taxon>
        <taxon>Kitasatosporales</taxon>
        <taxon>Streptomycetaceae</taxon>
        <taxon>Streptomyces</taxon>
    </lineage>
</organism>